<dbReference type="InterPro" id="IPR002035">
    <property type="entry name" value="VWF_A"/>
</dbReference>
<dbReference type="Gene3D" id="3.40.50.880">
    <property type="match status" value="1"/>
</dbReference>
<keyword evidence="1" id="KW-1133">Transmembrane helix</keyword>
<gene>
    <name evidence="3" type="ORF">ENQ76_09975</name>
</gene>
<evidence type="ECO:0000313" key="3">
    <source>
        <dbReference type="EMBL" id="HEN15779.1"/>
    </source>
</evidence>
<dbReference type="SMART" id="SM00327">
    <property type="entry name" value="VWA"/>
    <property type="match status" value="1"/>
</dbReference>
<organism evidence="3">
    <name type="scientific">Schlesneria paludicola</name>
    <dbReference type="NCBI Taxonomy" id="360056"/>
    <lineage>
        <taxon>Bacteria</taxon>
        <taxon>Pseudomonadati</taxon>
        <taxon>Planctomycetota</taxon>
        <taxon>Planctomycetia</taxon>
        <taxon>Planctomycetales</taxon>
        <taxon>Planctomycetaceae</taxon>
        <taxon>Schlesneria</taxon>
    </lineage>
</organism>
<feature type="transmembrane region" description="Helical" evidence="1">
    <location>
        <begin position="37"/>
        <end position="57"/>
    </location>
</feature>
<dbReference type="PANTHER" id="PTHR37947:SF1">
    <property type="entry name" value="BLL2462 PROTEIN"/>
    <property type="match status" value="1"/>
</dbReference>
<protein>
    <submittedName>
        <fullName evidence="3">VWA domain-containing protein</fullName>
    </submittedName>
</protein>
<feature type="transmembrane region" description="Helical" evidence="1">
    <location>
        <begin position="69"/>
        <end position="88"/>
    </location>
</feature>
<dbReference type="InterPro" id="IPR036465">
    <property type="entry name" value="vWFA_dom_sf"/>
</dbReference>
<reference evidence="3" key="1">
    <citation type="journal article" date="2020" name="mSystems">
        <title>Genome- and Community-Level Interaction Insights into Carbon Utilization and Element Cycling Functions of Hydrothermarchaeota in Hydrothermal Sediment.</title>
        <authorList>
            <person name="Zhou Z."/>
            <person name="Liu Y."/>
            <person name="Xu W."/>
            <person name="Pan J."/>
            <person name="Luo Z.H."/>
            <person name="Li M."/>
        </authorList>
    </citation>
    <scope>NUCLEOTIDE SEQUENCE [LARGE SCALE GENOMIC DNA]</scope>
    <source>
        <strain evidence="3">SpSt-339</strain>
    </source>
</reference>
<dbReference type="PANTHER" id="PTHR37947">
    <property type="entry name" value="BLL2462 PROTEIN"/>
    <property type="match status" value="1"/>
</dbReference>
<dbReference type="PROSITE" id="PS50234">
    <property type="entry name" value="VWFA"/>
    <property type="match status" value="1"/>
</dbReference>
<proteinExistence type="predicted"/>
<sequence length="793" mass="88512">MATWKTLLERYLGHPPAGAGETTQWRWSWQTPWPVEWPAWLGCVVALAVMAAVVWSYRRESATLSRMQRLTLTGLRIAALVVGGLLWMQPTLIIARSGLPPVALLLDTSASMAQQDQPSGAQPSPGQEQRWDQVVRALSADQGRFLAELTASHPLRVFEFGGSAAPVQATDAAPTDVAALLSAIQKLQPDDHQTRPAEAVRQVIAELRGTPPTALIVFTDGVASESETDNLSQAAELIRRRGTELYVVPVGSDEPRRDLELFDVVMDDVAFVGDPVVISGKLKATGIAQPRVTIEARIEDSPQLLAEQSVTLQRDEQTQRFELVFTPESAGDFTVTIEVPRIEGEADVVNNREERMLSVRDEKLQVLLVESAPRYEFRYLKQWLERDNSVTLQTLLIEADPEYAREDRTAIAYFPVQREELWKYDVVILGDISPSQLGVSAADWLAEFVREKGGGLLLVGGVRNNPRSLAGTPLEPLLPFALDAVDIAAWEQSIADGFHPQLTLDGQKGVPMFRLAGSESDSLAAWNGLPNLYGLLEIREVKPGARVLVEHPLRRGRVDRLPVILLHQVGAGKVMFHATDELWRWRFRTGDTYYGRYWGQAIRYLSRGRLLGQDRAAELVVDRQSFLQGEPVLLRVRFLDDRLSPTRDNAVRVVVERSGEGRREVTLNRLPYLPSVFETQVLGLPAGTYHAWLSSPSFDASPPAADFRVESVHREYERRPVNRVDLQLAARKTQGAFVPLAEVPGIPARIAAGRTVPLEQGRPLPLWSRFEPLLLLMSLLIGEWVLRRRWRLV</sequence>
<name>A0A7C2K0I8_9PLAN</name>
<dbReference type="CDD" id="cd00198">
    <property type="entry name" value="vWFA"/>
    <property type="match status" value="1"/>
</dbReference>
<dbReference type="SUPFAM" id="SSF53300">
    <property type="entry name" value="vWA-like"/>
    <property type="match status" value="1"/>
</dbReference>
<accession>A0A7C2K0I8</accession>
<evidence type="ECO:0000256" key="1">
    <source>
        <dbReference type="SAM" id="Phobius"/>
    </source>
</evidence>
<feature type="domain" description="VWFA" evidence="2">
    <location>
        <begin position="101"/>
        <end position="260"/>
    </location>
</feature>
<dbReference type="Gene3D" id="3.40.50.410">
    <property type="entry name" value="von Willebrand factor, type A domain"/>
    <property type="match status" value="1"/>
</dbReference>
<dbReference type="AlphaFoldDB" id="A0A7C2K0I8"/>
<dbReference type="SUPFAM" id="SSF52317">
    <property type="entry name" value="Class I glutamine amidotransferase-like"/>
    <property type="match status" value="1"/>
</dbReference>
<comment type="caution">
    <text evidence="3">The sequence shown here is derived from an EMBL/GenBank/DDBJ whole genome shotgun (WGS) entry which is preliminary data.</text>
</comment>
<dbReference type="InterPro" id="IPR029062">
    <property type="entry name" value="Class_I_gatase-like"/>
</dbReference>
<keyword evidence="1" id="KW-0472">Membrane</keyword>
<dbReference type="EMBL" id="DSOK01000285">
    <property type="protein sequence ID" value="HEN15779.1"/>
    <property type="molecule type" value="Genomic_DNA"/>
</dbReference>
<evidence type="ECO:0000259" key="2">
    <source>
        <dbReference type="PROSITE" id="PS50234"/>
    </source>
</evidence>
<dbReference type="Pfam" id="PF13519">
    <property type="entry name" value="VWA_2"/>
    <property type="match status" value="1"/>
</dbReference>
<keyword evidence="1" id="KW-0812">Transmembrane</keyword>